<gene>
    <name evidence="1" type="ORF">MENTE1834_LOCUS37617</name>
</gene>
<evidence type="ECO:0000313" key="1">
    <source>
        <dbReference type="EMBL" id="CAK5089868.1"/>
    </source>
</evidence>
<accession>A0ACB1AF51</accession>
<proteinExistence type="predicted"/>
<reference evidence="1" key="1">
    <citation type="submission" date="2023-11" db="EMBL/GenBank/DDBJ databases">
        <authorList>
            <person name="Poullet M."/>
        </authorList>
    </citation>
    <scope>NUCLEOTIDE SEQUENCE</scope>
    <source>
        <strain evidence="1">E1834</strain>
    </source>
</reference>
<protein>
    <submittedName>
        <fullName evidence="1">Uncharacterized protein</fullName>
    </submittedName>
</protein>
<comment type="caution">
    <text evidence="1">The sequence shown here is derived from an EMBL/GenBank/DDBJ whole genome shotgun (WGS) entry which is preliminary data.</text>
</comment>
<evidence type="ECO:0000313" key="2">
    <source>
        <dbReference type="Proteomes" id="UP001497535"/>
    </source>
</evidence>
<keyword evidence="2" id="KW-1185">Reference proteome</keyword>
<organism evidence="1 2">
    <name type="scientific">Meloidogyne enterolobii</name>
    <name type="common">Root-knot nematode worm</name>
    <name type="synonym">Meloidogyne mayaguensis</name>
    <dbReference type="NCBI Taxonomy" id="390850"/>
    <lineage>
        <taxon>Eukaryota</taxon>
        <taxon>Metazoa</taxon>
        <taxon>Ecdysozoa</taxon>
        <taxon>Nematoda</taxon>
        <taxon>Chromadorea</taxon>
        <taxon>Rhabditida</taxon>
        <taxon>Tylenchina</taxon>
        <taxon>Tylenchomorpha</taxon>
        <taxon>Tylenchoidea</taxon>
        <taxon>Meloidogynidae</taxon>
        <taxon>Meloidogyninae</taxon>
        <taxon>Meloidogyne</taxon>
    </lineage>
</organism>
<name>A0ACB1AF51_MELEN</name>
<dbReference type="Proteomes" id="UP001497535">
    <property type="component" value="Unassembled WGS sequence"/>
</dbReference>
<dbReference type="EMBL" id="CAVMJV010000079">
    <property type="protein sequence ID" value="CAK5089868.1"/>
    <property type="molecule type" value="Genomic_DNA"/>
</dbReference>
<sequence length="314" mass="34677">MPQVIFNTTYHQKISSKLALLTTTTVPTLTSSLTSLSTYTSKNLPKNISTNSSLLPIVNNIGGIALFALVLAAFFCFCICVICLGGLCADSSSSAASKQKLCFCCVCECCLEEELEEEDNYNNDESDFSYRRWQRRRLRQQSRSSSNLIYNAATAVNMPSMLLLQLMLADSFNNLNNKNNKKNVASEGGEEGRVSLYDRIRTEAIRPTTINRHAERSYREACKELVSSSPQGAETSELLELLNNVHLKAILQAQEVSMEEIYAAITPIATTSSGSSQPTSPDVVVINSPQLIAGVNVCRGRKYFKKVSGKYKIY</sequence>